<gene>
    <name evidence="1" type="ORF">AVEN_166782_1</name>
</gene>
<organism evidence="1 2">
    <name type="scientific">Araneus ventricosus</name>
    <name type="common">Orbweaver spider</name>
    <name type="synonym">Epeira ventricosa</name>
    <dbReference type="NCBI Taxonomy" id="182803"/>
    <lineage>
        <taxon>Eukaryota</taxon>
        <taxon>Metazoa</taxon>
        <taxon>Ecdysozoa</taxon>
        <taxon>Arthropoda</taxon>
        <taxon>Chelicerata</taxon>
        <taxon>Arachnida</taxon>
        <taxon>Araneae</taxon>
        <taxon>Araneomorphae</taxon>
        <taxon>Entelegynae</taxon>
        <taxon>Araneoidea</taxon>
        <taxon>Araneidae</taxon>
        <taxon>Araneus</taxon>
    </lineage>
</organism>
<evidence type="ECO:0000313" key="1">
    <source>
        <dbReference type="EMBL" id="GBL93743.1"/>
    </source>
</evidence>
<reference evidence="1 2" key="1">
    <citation type="journal article" date="2019" name="Sci. Rep.">
        <title>Orb-weaving spider Araneus ventricosus genome elucidates the spidroin gene catalogue.</title>
        <authorList>
            <person name="Kono N."/>
            <person name="Nakamura H."/>
            <person name="Ohtoshi R."/>
            <person name="Moran D.A.P."/>
            <person name="Shinohara A."/>
            <person name="Yoshida Y."/>
            <person name="Fujiwara M."/>
            <person name="Mori M."/>
            <person name="Tomita M."/>
            <person name="Arakawa K."/>
        </authorList>
    </citation>
    <scope>NUCLEOTIDE SEQUENCE [LARGE SCALE GENOMIC DNA]</scope>
</reference>
<accession>A0A4Y2BP75</accession>
<dbReference type="AlphaFoldDB" id="A0A4Y2BP75"/>
<comment type="caution">
    <text evidence="1">The sequence shown here is derived from an EMBL/GenBank/DDBJ whole genome shotgun (WGS) entry which is preliminary data.</text>
</comment>
<proteinExistence type="predicted"/>
<dbReference type="EMBL" id="BGPR01000096">
    <property type="protein sequence ID" value="GBL93743.1"/>
    <property type="molecule type" value="Genomic_DNA"/>
</dbReference>
<protein>
    <submittedName>
        <fullName evidence="1">Uncharacterized protein</fullName>
    </submittedName>
</protein>
<keyword evidence="2" id="KW-1185">Reference proteome</keyword>
<evidence type="ECO:0000313" key="2">
    <source>
        <dbReference type="Proteomes" id="UP000499080"/>
    </source>
</evidence>
<sequence length="139" mass="15920">MRPGSGRAFLKVCVHYATAINVLHTKLTDCTELLRHPLWSETVSLSVLKWSPSLLRFHSDLCGKCHAKRPLMTCPTQLRHGRFEKLANYYRCALRLKLLPRHFVANYGPVHAFDCVEPFISDKMSEKLLVVRSTLIADE</sequence>
<dbReference type="Proteomes" id="UP000499080">
    <property type="component" value="Unassembled WGS sequence"/>
</dbReference>
<name>A0A4Y2BP75_ARAVE</name>